<dbReference type="Pfam" id="PF00406">
    <property type="entry name" value="ADK"/>
    <property type="match status" value="1"/>
</dbReference>
<dbReference type="PROSITE" id="PS00113">
    <property type="entry name" value="ADENYLATE_KINASE"/>
    <property type="match status" value="1"/>
</dbReference>
<organism evidence="6 7">
    <name type="scientific">Pseudolycoriella hygida</name>
    <dbReference type="NCBI Taxonomy" id="35572"/>
    <lineage>
        <taxon>Eukaryota</taxon>
        <taxon>Metazoa</taxon>
        <taxon>Ecdysozoa</taxon>
        <taxon>Arthropoda</taxon>
        <taxon>Hexapoda</taxon>
        <taxon>Insecta</taxon>
        <taxon>Pterygota</taxon>
        <taxon>Neoptera</taxon>
        <taxon>Endopterygota</taxon>
        <taxon>Diptera</taxon>
        <taxon>Nematocera</taxon>
        <taxon>Sciaroidea</taxon>
        <taxon>Sciaridae</taxon>
        <taxon>Pseudolycoriella</taxon>
    </lineage>
</organism>
<dbReference type="NCBIfam" id="NF001383">
    <property type="entry name" value="PRK00279.2-1"/>
    <property type="match status" value="1"/>
</dbReference>
<name>A0A9Q0N8L8_9DIPT</name>
<evidence type="ECO:0000313" key="6">
    <source>
        <dbReference type="EMBL" id="KAJ6644911.1"/>
    </source>
</evidence>
<dbReference type="SUPFAM" id="SSF52540">
    <property type="entry name" value="P-loop containing nucleoside triphosphate hydrolases"/>
    <property type="match status" value="1"/>
</dbReference>
<dbReference type="Gene3D" id="3.40.50.300">
    <property type="entry name" value="P-loop containing nucleotide triphosphate hydrolases"/>
    <property type="match status" value="1"/>
</dbReference>
<keyword evidence="1 4" id="KW-0808">Transferase</keyword>
<comment type="similarity">
    <text evidence="4">Belongs to the adenylate kinase family.</text>
</comment>
<dbReference type="Proteomes" id="UP001151699">
    <property type="component" value="Chromosome A"/>
</dbReference>
<comment type="caution">
    <text evidence="6">The sequence shown here is derived from an EMBL/GenBank/DDBJ whole genome shotgun (WGS) entry which is preliminary data.</text>
</comment>
<dbReference type="HAMAP" id="MF_00235">
    <property type="entry name" value="Adenylate_kinase_Adk"/>
    <property type="match status" value="1"/>
</dbReference>
<keyword evidence="7" id="KW-1185">Reference proteome</keyword>
<keyword evidence="3 4" id="KW-0418">Kinase</keyword>
<accession>A0A9Q0N8L8</accession>
<evidence type="ECO:0000256" key="1">
    <source>
        <dbReference type="ARBA" id="ARBA00022679"/>
    </source>
</evidence>
<protein>
    <submittedName>
        <fullName evidence="6">Adenylate kinase</fullName>
    </submittedName>
</protein>
<dbReference type="NCBIfam" id="TIGR01351">
    <property type="entry name" value="adk"/>
    <property type="match status" value="1"/>
</dbReference>
<dbReference type="GO" id="GO:0005524">
    <property type="term" value="F:ATP binding"/>
    <property type="evidence" value="ECO:0007669"/>
    <property type="project" value="InterPro"/>
</dbReference>
<evidence type="ECO:0000259" key="5">
    <source>
        <dbReference type="Pfam" id="PF05191"/>
    </source>
</evidence>
<dbReference type="InterPro" id="IPR033690">
    <property type="entry name" value="Adenylat_kinase_CS"/>
</dbReference>
<dbReference type="InterPro" id="IPR007862">
    <property type="entry name" value="Adenylate_kinase_lid-dom"/>
</dbReference>
<proteinExistence type="inferred from homology"/>
<dbReference type="GO" id="GO:0004017">
    <property type="term" value="F:AMP kinase activity"/>
    <property type="evidence" value="ECO:0007669"/>
    <property type="project" value="InterPro"/>
</dbReference>
<evidence type="ECO:0000313" key="7">
    <source>
        <dbReference type="Proteomes" id="UP001151699"/>
    </source>
</evidence>
<dbReference type="InterPro" id="IPR006259">
    <property type="entry name" value="Adenyl_kin_sub"/>
</dbReference>
<gene>
    <name evidence="6" type="primary">adk</name>
    <name evidence="6" type="ORF">Bhyg_00106</name>
</gene>
<dbReference type="OrthoDB" id="442176at2759"/>
<dbReference type="Pfam" id="PF05191">
    <property type="entry name" value="ADK_lid"/>
    <property type="match status" value="1"/>
</dbReference>
<dbReference type="InterPro" id="IPR000850">
    <property type="entry name" value="Adenylat/UMP-CMP_kin"/>
</dbReference>
<evidence type="ECO:0000256" key="4">
    <source>
        <dbReference type="RuleBase" id="RU003330"/>
    </source>
</evidence>
<dbReference type="CDD" id="cd01428">
    <property type="entry name" value="ADK"/>
    <property type="match status" value="1"/>
</dbReference>
<keyword evidence="2" id="KW-0547">Nucleotide-binding</keyword>
<dbReference type="PANTHER" id="PTHR23359">
    <property type="entry name" value="NUCLEOTIDE KINASE"/>
    <property type="match status" value="1"/>
</dbReference>
<reference evidence="6" key="1">
    <citation type="submission" date="2022-07" db="EMBL/GenBank/DDBJ databases">
        <authorList>
            <person name="Trinca V."/>
            <person name="Uliana J.V.C."/>
            <person name="Torres T.T."/>
            <person name="Ward R.J."/>
            <person name="Monesi N."/>
        </authorList>
    </citation>
    <scope>NUCLEOTIDE SEQUENCE</scope>
    <source>
        <strain evidence="6">HSMRA1968</strain>
        <tissue evidence="6">Whole embryos</tissue>
    </source>
</reference>
<dbReference type="EMBL" id="WJQU01000001">
    <property type="protein sequence ID" value="KAJ6644911.1"/>
    <property type="molecule type" value="Genomic_DNA"/>
</dbReference>
<sequence length="210" mass="24211">MILMGPPGSGKGTQGKLLGEKLSFPHVSIGDIFRNMVEAGNKEGELLQEYMVKGALAPSKLVNDIVKKFLTKNGYEQGCILDGYPRNLEQAKFLNDFIKCEIKILFFEVANQTILKRILGRFSCIKCGQIYNQFFIKPKIEGVCDICSSNEFIHRQDDDEETVKQRIQEYKMQTYPLLDYYKNDEKLYIVDANKNKEDIEFFIDKLLKII</sequence>
<evidence type="ECO:0000256" key="3">
    <source>
        <dbReference type="ARBA" id="ARBA00022777"/>
    </source>
</evidence>
<feature type="domain" description="Adenylate kinase active site lid" evidence="5">
    <location>
        <begin position="121"/>
        <end position="157"/>
    </location>
</feature>
<dbReference type="PRINTS" id="PR00094">
    <property type="entry name" value="ADENYLTKNASE"/>
</dbReference>
<dbReference type="AlphaFoldDB" id="A0A9Q0N8L8"/>
<evidence type="ECO:0000256" key="2">
    <source>
        <dbReference type="ARBA" id="ARBA00022741"/>
    </source>
</evidence>
<dbReference type="InterPro" id="IPR027417">
    <property type="entry name" value="P-loop_NTPase"/>
</dbReference>